<gene>
    <name evidence="2" type="primary">spsE</name>
    <name evidence="2" type="ORF">NCTC7812_03053</name>
</gene>
<dbReference type="EMBL" id="CAACYH010000007">
    <property type="protein sequence ID" value="VFB15464.1"/>
    <property type="molecule type" value="Genomic_DNA"/>
</dbReference>
<feature type="domain" description="AFP-like" evidence="1">
    <location>
        <begin position="293"/>
        <end position="348"/>
    </location>
</feature>
<sequence>MHVLGMQMKQSKISEMQNKTFIIAELSANHNHDYNLAKATIKAMAESGADAVKIQTYTPDSLVMDCDNEYFGSIPTGLWKGIKRYDLYKDGAMPYEWQPKLKEYAESLGLVFFSTPFDLDGVDFLASMDIPIYKIASFEINDIPLIRKVAQQHKPVIMSTGVASLDDIELAIKTCRDEGCDDITLLKCTSEYPAPYEHINLNTIPDMAQRFGVKVGISDHTMGPVVSSAAVAIGAKVVEKHFILSRSQGGPDSSFSMEPAEFKEMVDSIRIVEKSLGGVSYDLDEVKKGKRRALYATENIQEGELFTSKNVKSFRPSAGLPPKYYDELLGRVSKRFIKKGDPLKEIDL</sequence>
<name>A0A449I7R9_9BACE</name>
<protein>
    <submittedName>
        <fullName evidence="2">Putative spore coat polysaccharide biosynthesis protein E</fullName>
    </submittedName>
</protein>
<dbReference type="CDD" id="cd11615">
    <property type="entry name" value="SAF_NeuB_like"/>
    <property type="match status" value="1"/>
</dbReference>
<dbReference type="PANTHER" id="PTHR42966">
    <property type="entry name" value="N-ACETYLNEURAMINATE SYNTHASE"/>
    <property type="match status" value="1"/>
</dbReference>
<dbReference type="InterPro" id="IPR006190">
    <property type="entry name" value="SAF_AFP_Neu5Ac"/>
</dbReference>
<reference evidence="2 3" key="1">
    <citation type="submission" date="2019-02" db="EMBL/GenBank/DDBJ databases">
        <authorList>
            <consortium name="Pathogen Informatics"/>
        </authorList>
    </citation>
    <scope>NUCLEOTIDE SEQUENCE [LARGE SCALE GENOMIC DNA]</scope>
    <source>
        <strain evidence="2 3">3012STDY7078512</strain>
    </source>
</reference>
<evidence type="ECO:0000259" key="1">
    <source>
        <dbReference type="PROSITE" id="PS50844"/>
    </source>
</evidence>
<dbReference type="InterPro" id="IPR013974">
    <property type="entry name" value="SAF"/>
</dbReference>
<dbReference type="InterPro" id="IPR036732">
    <property type="entry name" value="AFP_Neu5c_C_sf"/>
</dbReference>
<dbReference type="Pfam" id="PF08666">
    <property type="entry name" value="SAF"/>
    <property type="match status" value="1"/>
</dbReference>
<accession>A0A449I7R9</accession>
<dbReference type="GO" id="GO:0016051">
    <property type="term" value="P:carbohydrate biosynthetic process"/>
    <property type="evidence" value="ECO:0007669"/>
    <property type="project" value="InterPro"/>
</dbReference>
<dbReference type="Gene3D" id="3.20.20.70">
    <property type="entry name" value="Aldolase class I"/>
    <property type="match status" value="1"/>
</dbReference>
<dbReference type="AlphaFoldDB" id="A0A449I7R9"/>
<dbReference type="InterPro" id="IPR057736">
    <property type="entry name" value="SAF_PseI/NeuA/NeuB"/>
</dbReference>
<dbReference type="InterPro" id="IPR051690">
    <property type="entry name" value="PseI-like"/>
</dbReference>
<evidence type="ECO:0000313" key="2">
    <source>
        <dbReference type="EMBL" id="VFB15464.1"/>
    </source>
</evidence>
<dbReference type="GO" id="GO:0047444">
    <property type="term" value="F:N-acylneuraminate-9-phosphate synthase activity"/>
    <property type="evidence" value="ECO:0007669"/>
    <property type="project" value="TreeGrafter"/>
</dbReference>
<dbReference type="InterPro" id="IPR013785">
    <property type="entry name" value="Aldolase_TIM"/>
</dbReference>
<dbReference type="PANTHER" id="PTHR42966:SF2">
    <property type="entry name" value="PSEUDAMINIC ACID SYNTHASE"/>
    <property type="match status" value="1"/>
</dbReference>
<dbReference type="NCBIfam" id="TIGR03586">
    <property type="entry name" value="PseI"/>
    <property type="match status" value="1"/>
</dbReference>
<organism evidence="2 3">
    <name type="scientific">Prevotella heparinolytica</name>
    <dbReference type="NCBI Taxonomy" id="28113"/>
    <lineage>
        <taxon>Bacteria</taxon>
        <taxon>Pseudomonadati</taxon>
        <taxon>Bacteroidota</taxon>
        <taxon>Bacteroidia</taxon>
        <taxon>Bacteroidales</taxon>
        <taxon>Bacteroidaceae</taxon>
        <taxon>Bacteroides</taxon>
    </lineage>
</organism>
<dbReference type="Proteomes" id="UP000396835">
    <property type="component" value="Unassembled WGS sequence"/>
</dbReference>
<dbReference type="PROSITE" id="PS50844">
    <property type="entry name" value="AFP_LIKE"/>
    <property type="match status" value="1"/>
</dbReference>
<proteinExistence type="predicted"/>
<dbReference type="SUPFAM" id="SSF51569">
    <property type="entry name" value="Aldolase"/>
    <property type="match status" value="1"/>
</dbReference>
<dbReference type="Pfam" id="PF03102">
    <property type="entry name" value="NeuB"/>
    <property type="match status" value="1"/>
</dbReference>
<dbReference type="SUPFAM" id="SSF51269">
    <property type="entry name" value="AFP III-like domain"/>
    <property type="match status" value="1"/>
</dbReference>
<dbReference type="Gene3D" id="3.90.1210.10">
    <property type="entry name" value="Antifreeze-like/N-acetylneuraminic acid synthase C-terminal domain"/>
    <property type="match status" value="1"/>
</dbReference>
<dbReference type="InterPro" id="IPR020030">
    <property type="entry name" value="Pseudaminic_synth_PseI"/>
</dbReference>
<dbReference type="InterPro" id="IPR013132">
    <property type="entry name" value="PseI/NeuA/B-like_N"/>
</dbReference>
<dbReference type="SMART" id="SM00858">
    <property type="entry name" value="SAF"/>
    <property type="match status" value="1"/>
</dbReference>
<evidence type="ECO:0000313" key="3">
    <source>
        <dbReference type="Proteomes" id="UP000396835"/>
    </source>
</evidence>